<name>A0AAW1XFD8_RUBAR</name>
<evidence type="ECO:0000256" key="3">
    <source>
        <dbReference type="ARBA" id="ARBA00023315"/>
    </source>
</evidence>
<reference evidence="4 5" key="1">
    <citation type="journal article" date="2023" name="G3 (Bethesda)">
        <title>A chromosome-length genome assembly and annotation of blackberry (Rubus argutus, cv. 'Hillquist').</title>
        <authorList>
            <person name="Bruna T."/>
            <person name="Aryal R."/>
            <person name="Dudchenko O."/>
            <person name="Sargent D.J."/>
            <person name="Mead D."/>
            <person name="Buti M."/>
            <person name="Cavallini A."/>
            <person name="Hytonen T."/>
            <person name="Andres J."/>
            <person name="Pham M."/>
            <person name="Weisz D."/>
            <person name="Mascagni F."/>
            <person name="Usai G."/>
            <person name="Natali L."/>
            <person name="Bassil N."/>
            <person name="Fernandez G.E."/>
            <person name="Lomsadze A."/>
            <person name="Armour M."/>
            <person name="Olukolu B."/>
            <person name="Poorten T."/>
            <person name="Britton C."/>
            <person name="Davik J."/>
            <person name="Ashrafi H."/>
            <person name="Aiden E.L."/>
            <person name="Borodovsky M."/>
            <person name="Worthington M."/>
        </authorList>
    </citation>
    <scope>NUCLEOTIDE SEQUENCE [LARGE SCALE GENOMIC DNA]</scope>
    <source>
        <strain evidence="4">PI 553951</strain>
    </source>
</reference>
<evidence type="ECO:0000313" key="5">
    <source>
        <dbReference type="Proteomes" id="UP001457282"/>
    </source>
</evidence>
<evidence type="ECO:0000256" key="1">
    <source>
        <dbReference type="ARBA" id="ARBA00009861"/>
    </source>
</evidence>
<dbReference type="InterPro" id="IPR023213">
    <property type="entry name" value="CAT-like_dom_sf"/>
</dbReference>
<dbReference type="PANTHER" id="PTHR31623">
    <property type="entry name" value="F21J9.9"/>
    <property type="match status" value="1"/>
</dbReference>
<comment type="similarity">
    <text evidence="1">Belongs to the plant acyltransferase family.</text>
</comment>
<sequence>MKFQVEVLSTETIKPSSPTPDHLRHHNLAYLDQIQPPIFMPMVLFYPKEPDHNDEDLISIHEQRCSKIKKALSNTLVKFYPLAGRVHGTQYVDCNDEGAYYVEAKTDCKISDIIENPNPKDFNKFLPLELDAAHELPVCFQVTFFACGGMSIAMGMSHKIGDGLSYFTFLNGLAAESRGEGDHIRTPEFVSDKYFPQKDLSGFYQHRSGIIKQNISSKRFVFDAPSVQAIRAKCVDMSRRPTRVEALSAFIWCRYIAACTNIQKDDVSSTDATYTVSHAVNLRTRMEPPLPDHAFGNVTRTAIAVPPLPVDPKDGSLHGVVNHVREAIKQVNTEYIKKLQEGDEHLNFLRSRTEEVKRGEVVSFSFTSLCRFPIYDADFGWGKPVYVGSASLTFKNLVSFFDTNVGDGVEAWIHLKEEDMEKFEADEELLKYVSPAPSSKNAKASIKY</sequence>
<accession>A0AAW1XFD8</accession>
<dbReference type="AlphaFoldDB" id="A0AAW1XFD8"/>
<comment type="caution">
    <text evidence="4">The sequence shown here is derived from an EMBL/GenBank/DDBJ whole genome shotgun (WGS) entry which is preliminary data.</text>
</comment>
<gene>
    <name evidence="4" type="ORF">M0R45_021613</name>
</gene>
<evidence type="ECO:0000256" key="2">
    <source>
        <dbReference type="ARBA" id="ARBA00022679"/>
    </source>
</evidence>
<dbReference type="Gene3D" id="3.30.559.10">
    <property type="entry name" value="Chloramphenicol acetyltransferase-like domain"/>
    <property type="match status" value="2"/>
</dbReference>
<proteinExistence type="inferred from homology"/>
<keyword evidence="5" id="KW-1185">Reference proteome</keyword>
<dbReference type="Pfam" id="PF02458">
    <property type="entry name" value="Transferase"/>
    <property type="match status" value="1"/>
</dbReference>
<keyword evidence="2" id="KW-0808">Transferase</keyword>
<keyword evidence="3" id="KW-0012">Acyltransferase</keyword>
<dbReference type="GO" id="GO:0016746">
    <property type="term" value="F:acyltransferase activity"/>
    <property type="evidence" value="ECO:0007669"/>
    <property type="project" value="UniProtKB-KW"/>
</dbReference>
<dbReference type="Proteomes" id="UP001457282">
    <property type="component" value="Unassembled WGS sequence"/>
</dbReference>
<dbReference type="PANTHER" id="PTHR31623:SF17">
    <property type="entry name" value="F21J9.9"/>
    <property type="match status" value="1"/>
</dbReference>
<organism evidence="4 5">
    <name type="scientific">Rubus argutus</name>
    <name type="common">Southern blackberry</name>
    <dbReference type="NCBI Taxonomy" id="59490"/>
    <lineage>
        <taxon>Eukaryota</taxon>
        <taxon>Viridiplantae</taxon>
        <taxon>Streptophyta</taxon>
        <taxon>Embryophyta</taxon>
        <taxon>Tracheophyta</taxon>
        <taxon>Spermatophyta</taxon>
        <taxon>Magnoliopsida</taxon>
        <taxon>eudicotyledons</taxon>
        <taxon>Gunneridae</taxon>
        <taxon>Pentapetalae</taxon>
        <taxon>rosids</taxon>
        <taxon>fabids</taxon>
        <taxon>Rosales</taxon>
        <taxon>Rosaceae</taxon>
        <taxon>Rosoideae</taxon>
        <taxon>Rosoideae incertae sedis</taxon>
        <taxon>Rubus</taxon>
    </lineage>
</organism>
<protein>
    <submittedName>
        <fullName evidence="4">Uncharacterized protein</fullName>
    </submittedName>
</protein>
<dbReference type="EMBL" id="JBEDUW010000004">
    <property type="protein sequence ID" value="KAK9934470.1"/>
    <property type="molecule type" value="Genomic_DNA"/>
</dbReference>
<evidence type="ECO:0000313" key="4">
    <source>
        <dbReference type="EMBL" id="KAK9934470.1"/>
    </source>
</evidence>